<name>A0A1D3CRE2_9EIME</name>
<gene>
    <name evidence="8" type="ORF">cyc_08173</name>
</gene>
<evidence type="ECO:0000256" key="1">
    <source>
        <dbReference type="ARBA" id="ARBA00001946"/>
    </source>
</evidence>
<evidence type="ECO:0000256" key="5">
    <source>
        <dbReference type="ARBA" id="ARBA00022842"/>
    </source>
</evidence>
<dbReference type="SUPFAM" id="SSF52518">
    <property type="entry name" value="Thiamin diphosphate-binding fold (THDP-binding)"/>
    <property type="match status" value="1"/>
</dbReference>
<comment type="subunit">
    <text evidence="3">Homodimer.</text>
</comment>
<feature type="domain" description="Transketolase-like pyrimidine-binding" evidence="7">
    <location>
        <begin position="1"/>
        <end position="158"/>
    </location>
</feature>
<evidence type="ECO:0000256" key="2">
    <source>
        <dbReference type="ARBA" id="ARBA00001964"/>
    </source>
</evidence>
<dbReference type="AlphaFoldDB" id="A0A1D3CRE2"/>
<proteinExistence type="predicted"/>
<protein>
    <submittedName>
        <fullName evidence="8">1-deoxy-d-xylulose 5-phosphate</fullName>
    </submittedName>
</protein>
<accession>A0A1D3CRE2</accession>
<dbReference type="EMBL" id="JROU02002246">
    <property type="protein sequence ID" value="OEH73766.1"/>
    <property type="molecule type" value="Genomic_DNA"/>
</dbReference>
<dbReference type="GO" id="GO:0008661">
    <property type="term" value="F:1-deoxy-D-xylulose-5-phosphate synthase activity"/>
    <property type="evidence" value="ECO:0007669"/>
    <property type="project" value="InterPro"/>
</dbReference>
<dbReference type="InterPro" id="IPR005475">
    <property type="entry name" value="Transketolase-like_Pyr-bd"/>
</dbReference>
<evidence type="ECO:0000259" key="7">
    <source>
        <dbReference type="SMART" id="SM00861"/>
    </source>
</evidence>
<dbReference type="CDD" id="cd07033">
    <property type="entry name" value="TPP_PYR_DXS_TK_like"/>
    <property type="match status" value="1"/>
</dbReference>
<dbReference type="Pfam" id="PF02779">
    <property type="entry name" value="Transket_pyr"/>
    <property type="match status" value="1"/>
</dbReference>
<comment type="cofactor">
    <cofactor evidence="2">
        <name>thiamine diphosphate</name>
        <dbReference type="ChEBI" id="CHEBI:58937"/>
    </cofactor>
</comment>
<keyword evidence="9" id="KW-1185">Reference proteome</keyword>
<keyword evidence="4" id="KW-0808">Transferase</keyword>
<dbReference type="PANTHER" id="PTHR43322:SF5">
    <property type="entry name" value="1-DEOXY-D-XYLULOSE-5-PHOSPHATE SYNTHASE, CHLOROPLASTIC"/>
    <property type="match status" value="1"/>
</dbReference>
<comment type="cofactor">
    <cofactor evidence="1">
        <name>Mg(2+)</name>
        <dbReference type="ChEBI" id="CHEBI:18420"/>
    </cofactor>
</comment>
<organism evidence="8 9">
    <name type="scientific">Cyclospora cayetanensis</name>
    <dbReference type="NCBI Taxonomy" id="88456"/>
    <lineage>
        <taxon>Eukaryota</taxon>
        <taxon>Sar</taxon>
        <taxon>Alveolata</taxon>
        <taxon>Apicomplexa</taxon>
        <taxon>Conoidasida</taxon>
        <taxon>Coccidia</taxon>
        <taxon>Eucoccidiorida</taxon>
        <taxon>Eimeriorina</taxon>
        <taxon>Eimeriidae</taxon>
        <taxon>Cyclospora</taxon>
    </lineage>
</organism>
<reference evidence="8 9" key="1">
    <citation type="journal article" date="2016" name="BMC Genomics">
        <title>Comparative genomics reveals Cyclospora cayetanensis possesses coccidia-like metabolism and invasion components but unique surface antigens.</title>
        <authorList>
            <person name="Liu S."/>
            <person name="Wang L."/>
            <person name="Zheng H."/>
            <person name="Xu Z."/>
            <person name="Roellig D.M."/>
            <person name="Li N."/>
            <person name="Frace M.A."/>
            <person name="Tang K."/>
            <person name="Arrowood M.J."/>
            <person name="Moss D.M."/>
            <person name="Zhang L."/>
            <person name="Feng Y."/>
            <person name="Xiao L."/>
        </authorList>
    </citation>
    <scope>NUCLEOTIDE SEQUENCE [LARGE SCALE GENOMIC DNA]</scope>
    <source>
        <strain evidence="8 9">CHN_HEN01</strain>
    </source>
</reference>
<dbReference type="InParanoid" id="A0A1D3CRE2"/>
<dbReference type="VEuPathDB" id="ToxoDB:cyc_08173"/>
<comment type="caution">
    <text evidence="8">The sequence shown here is derived from an EMBL/GenBank/DDBJ whole genome shotgun (WGS) entry which is preliminary data.</text>
</comment>
<dbReference type="VEuPathDB" id="ToxoDB:LOC34621624"/>
<dbReference type="GO" id="GO:0016114">
    <property type="term" value="P:terpenoid biosynthetic process"/>
    <property type="evidence" value="ECO:0007669"/>
    <property type="project" value="InterPro"/>
</dbReference>
<evidence type="ECO:0000256" key="6">
    <source>
        <dbReference type="ARBA" id="ARBA00023052"/>
    </source>
</evidence>
<dbReference type="InterPro" id="IPR005477">
    <property type="entry name" value="Dxylulose-5-P_synthase"/>
</dbReference>
<dbReference type="Proteomes" id="UP000095192">
    <property type="component" value="Unassembled WGS sequence"/>
</dbReference>
<evidence type="ECO:0000256" key="3">
    <source>
        <dbReference type="ARBA" id="ARBA00011738"/>
    </source>
</evidence>
<dbReference type="Gene3D" id="3.40.50.970">
    <property type="match status" value="1"/>
</dbReference>
<dbReference type="InterPro" id="IPR029061">
    <property type="entry name" value="THDP-binding"/>
</dbReference>
<keyword evidence="5" id="KW-0460">Magnesium</keyword>
<sequence length="258" mass="27610">MPGGTGLSLLGAHLPSQLYDVGIAEQHAVTFCGGLAAGGAKPFCCIYSTFLQRAYDQIVHDVALQSLPVRFIIDRAGLVGADGSTHQGAYDLSFLSNIPNFTVMAPSDEQELVHMLAVGLGVPGKKEGGSAEEVQGTVYQLESGPSAIRFPRSASFGIEVLNSKLGHNVQEFQFEGKPLPLGKGRIIRRAHPKAAFKLRCIDLPDRFIEAAAREQQLKEAGLTAPHFAAEVLRMLHARAVTGSRRMAFIAEAAKSFVA</sequence>
<evidence type="ECO:0000313" key="8">
    <source>
        <dbReference type="EMBL" id="OEH73766.1"/>
    </source>
</evidence>
<evidence type="ECO:0000256" key="4">
    <source>
        <dbReference type="ARBA" id="ARBA00022679"/>
    </source>
</evidence>
<dbReference type="PANTHER" id="PTHR43322">
    <property type="entry name" value="1-D-DEOXYXYLULOSE 5-PHOSPHATE SYNTHASE-RELATED"/>
    <property type="match status" value="1"/>
</dbReference>
<dbReference type="SMART" id="SM00861">
    <property type="entry name" value="Transket_pyr"/>
    <property type="match status" value="1"/>
</dbReference>
<keyword evidence="6" id="KW-0786">Thiamine pyrophosphate</keyword>
<evidence type="ECO:0000313" key="9">
    <source>
        <dbReference type="Proteomes" id="UP000095192"/>
    </source>
</evidence>